<protein>
    <submittedName>
        <fullName evidence="1">Uncharacterized protein</fullName>
    </submittedName>
</protein>
<evidence type="ECO:0000313" key="2">
    <source>
        <dbReference type="Proteomes" id="UP001167796"/>
    </source>
</evidence>
<sequence>MSDLTLLILAIVFLSVFALIVGSYLDNGHLIPPPVRNLFKKKVTIKDFNHDPEVFARYLYLQERIELGRDSPMWSELSPEHQEFLICKAAILGK</sequence>
<dbReference type="Proteomes" id="UP001167796">
    <property type="component" value="Unassembled WGS sequence"/>
</dbReference>
<keyword evidence="2" id="KW-1185">Reference proteome</keyword>
<gene>
    <name evidence="1" type="ORF">Q5H92_14550</name>
</gene>
<evidence type="ECO:0000313" key="1">
    <source>
        <dbReference type="EMBL" id="MDO7847587.1"/>
    </source>
</evidence>
<accession>A0ABT9ACK5</accession>
<reference evidence="1" key="1">
    <citation type="submission" date="2023-07" db="EMBL/GenBank/DDBJ databases">
        <authorList>
            <person name="Kim M.K."/>
        </authorList>
    </citation>
    <scope>NUCLEOTIDE SEQUENCE</scope>
    <source>
        <strain evidence="1">M29</strain>
    </source>
</reference>
<dbReference type="EMBL" id="JAUQSX010000007">
    <property type="protein sequence ID" value="MDO7847587.1"/>
    <property type="molecule type" value="Genomic_DNA"/>
</dbReference>
<organism evidence="1 2">
    <name type="scientific">Hymenobacter mellowenesis</name>
    <dbReference type="NCBI Taxonomy" id="3063995"/>
    <lineage>
        <taxon>Bacteria</taxon>
        <taxon>Pseudomonadati</taxon>
        <taxon>Bacteroidota</taxon>
        <taxon>Cytophagia</taxon>
        <taxon>Cytophagales</taxon>
        <taxon>Hymenobacteraceae</taxon>
        <taxon>Hymenobacter</taxon>
    </lineage>
</organism>
<comment type="caution">
    <text evidence="1">The sequence shown here is derived from an EMBL/GenBank/DDBJ whole genome shotgun (WGS) entry which is preliminary data.</text>
</comment>
<proteinExistence type="predicted"/>
<name>A0ABT9ACK5_9BACT</name>
<dbReference type="RefSeq" id="WP_305012264.1">
    <property type="nucleotide sequence ID" value="NZ_JAUQSX010000007.1"/>
</dbReference>